<keyword evidence="11" id="KW-0472">Membrane</keyword>
<comment type="caution">
    <text evidence="15">The sequence shown here is derived from an EMBL/GenBank/DDBJ whole genome shotgun (WGS) entry which is preliminary data.</text>
</comment>
<evidence type="ECO:0000256" key="12">
    <source>
        <dbReference type="ARBA" id="ARBA00031017"/>
    </source>
</evidence>
<dbReference type="Pfam" id="PF13506">
    <property type="entry name" value="Glyco_transf_21"/>
    <property type="match status" value="1"/>
</dbReference>
<evidence type="ECO:0000256" key="4">
    <source>
        <dbReference type="ARBA" id="ARBA00006739"/>
    </source>
</evidence>
<dbReference type="InterPro" id="IPR029044">
    <property type="entry name" value="Nucleotide-diphossugar_trans"/>
</dbReference>
<organism evidence="15 16">
    <name type="scientific">Trichosporon asahii var. asahii (strain ATCC 90039 / CBS 2479 / JCM 2466 / KCTC 7840 / NBRC 103889/ NCYC 2677 / UAMH 7654)</name>
    <name type="common">Yeast</name>
    <dbReference type="NCBI Taxonomy" id="1186058"/>
    <lineage>
        <taxon>Eukaryota</taxon>
        <taxon>Fungi</taxon>
        <taxon>Dikarya</taxon>
        <taxon>Basidiomycota</taxon>
        <taxon>Agaricomycotina</taxon>
        <taxon>Tremellomycetes</taxon>
        <taxon>Trichosporonales</taxon>
        <taxon>Trichosporonaceae</taxon>
        <taxon>Trichosporon</taxon>
    </lineage>
</organism>
<evidence type="ECO:0000256" key="1">
    <source>
        <dbReference type="ARBA" id="ARBA00004141"/>
    </source>
</evidence>
<comment type="pathway">
    <text evidence="3">Sphingolipid metabolism.</text>
</comment>
<dbReference type="InterPro" id="IPR025993">
    <property type="entry name" value="Ceramide_glucosylTrfase"/>
</dbReference>
<keyword evidence="8" id="KW-0808">Transferase</keyword>
<evidence type="ECO:0000256" key="14">
    <source>
        <dbReference type="ARBA" id="ARBA00032575"/>
    </source>
</evidence>
<gene>
    <name evidence="15" type="ORF">A1Q1_04287</name>
</gene>
<dbReference type="GO" id="GO:0016020">
    <property type="term" value="C:membrane"/>
    <property type="evidence" value="ECO:0007669"/>
    <property type="project" value="UniProtKB-SubCell"/>
</dbReference>
<dbReference type="OrthoDB" id="1483400at2759"/>
<comment type="pathway">
    <text evidence="2">Lipid metabolism; sphingolipid metabolism.</text>
</comment>
<dbReference type="Proteomes" id="UP000002748">
    <property type="component" value="Unassembled WGS sequence"/>
</dbReference>
<dbReference type="GO" id="GO:0008120">
    <property type="term" value="F:ceramide glucosyltransferase activity"/>
    <property type="evidence" value="ECO:0007669"/>
    <property type="project" value="UniProtKB-EC"/>
</dbReference>
<sequence length="427" mass="47744">MFNTLESMMRLDYPNYEVIFALQDPNDEALPVVRMVMEKNPDVDARVIISEFPHPRLMIQRSPEGRWKRFTSWKGIADRVDPEKVGVNPKVNNLMAPFREAKHDLLWVVDATIAVTPGVLGRMVEAFLDSPDQSTNINDVESHPLIADEERPPPTAGQVGLVHQVPYAVVYEKTWGSLIEQAYLNSTHAKMYLSIVSGTKTETAVDSSGADIQNAVAIESCVVGKSCMYSRSNIGDIVTPSPTLRKLDPPPKGLAGFGPFMAEDNMIALSVWHDLKLKHRMVPDVALDFLGALDVRGYIDRRARWIRVRKMMTLPATLLEPFTESLVAGIYGAWAFGRLTHGALPGWLFFVLNEVLWLLVDLDVRRNLATNVRHIGPQPTTAAFIAAWAAREILALPIWTYAMLGSTVMWRGNRYRILASGEAKRVD</sequence>
<comment type="subcellular location">
    <subcellularLocation>
        <location evidence="1">Membrane</location>
        <topology evidence="1">Multi-pass membrane protein</topology>
    </subcellularLocation>
</comment>
<evidence type="ECO:0000256" key="11">
    <source>
        <dbReference type="ARBA" id="ARBA00023136"/>
    </source>
</evidence>
<dbReference type="PANTHER" id="PTHR12726:SF0">
    <property type="entry name" value="CERAMIDE GLUCOSYLTRANSFERASE"/>
    <property type="match status" value="1"/>
</dbReference>
<dbReference type="SUPFAM" id="SSF53448">
    <property type="entry name" value="Nucleotide-diphospho-sugar transferases"/>
    <property type="match status" value="1"/>
</dbReference>
<dbReference type="PANTHER" id="PTHR12726">
    <property type="entry name" value="CERAMIDE GLUCOSYLTRANSFERASE"/>
    <property type="match status" value="1"/>
</dbReference>
<dbReference type="EC" id="2.4.1.80" evidence="5"/>
<keyword evidence="7" id="KW-0328">Glycosyltransferase</keyword>
<evidence type="ECO:0000256" key="10">
    <source>
        <dbReference type="ARBA" id="ARBA00022989"/>
    </source>
</evidence>
<evidence type="ECO:0000256" key="5">
    <source>
        <dbReference type="ARBA" id="ARBA00012699"/>
    </source>
</evidence>
<evidence type="ECO:0000256" key="9">
    <source>
        <dbReference type="ARBA" id="ARBA00022692"/>
    </source>
</evidence>
<protein>
    <recommendedName>
        <fullName evidence="6">Ceramide glucosyltransferase</fullName>
        <ecNumber evidence="5">2.4.1.80</ecNumber>
    </recommendedName>
    <alternativeName>
        <fullName evidence="13">Glucosylceramide synthase</fullName>
    </alternativeName>
    <alternativeName>
        <fullName evidence="14">UDP-glucose ceramide glucosyltransferase</fullName>
    </alternativeName>
    <alternativeName>
        <fullName evidence="12">UDP-glucose:N-acylsphingosine D-glucosyltransferase</fullName>
    </alternativeName>
</protein>
<dbReference type="EMBL" id="ALBS01000266">
    <property type="protein sequence ID" value="EJT47044.1"/>
    <property type="molecule type" value="Genomic_DNA"/>
</dbReference>
<comment type="similarity">
    <text evidence="4">Belongs to the glycosyltransferase 2 family.</text>
</comment>
<dbReference type="RefSeq" id="XP_014178139.1">
    <property type="nucleotide sequence ID" value="XM_014322664.1"/>
</dbReference>
<evidence type="ECO:0000256" key="3">
    <source>
        <dbReference type="ARBA" id="ARBA00004991"/>
    </source>
</evidence>
<evidence type="ECO:0000256" key="6">
    <source>
        <dbReference type="ARBA" id="ARBA00019988"/>
    </source>
</evidence>
<accession>J6ERD2</accession>
<evidence type="ECO:0000313" key="16">
    <source>
        <dbReference type="Proteomes" id="UP000002748"/>
    </source>
</evidence>
<evidence type="ECO:0000256" key="13">
    <source>
        <dbReference type="ARBA" id="ARBA00031543"/>
    </source>
</evidence>
<dbReference type="GeneID" id="25987800"/>
<keyword evidence="10" id="KW-1133">Transmembrane helix</keyword>
<dbReference type="GO" id="GO:0006679">
    <property type="term" value="P:glucosylceramide biosynthetic process"/>
    <property type="evidence" value="ECO:0007669"/>
    <property type="project" value="TreeGrafter"/>
</dbReference>
<reference evidence="15 16" key="1">
    <citation type="journal article" date="2012" name="Eukaryot. Cell">
        <title>Draft genome sequence of CBS 2479, the standard type strain of Trichosporon asahii.</title>
        <authorList>
            <person name="Yang R.Y."/>
            <person name="Li H.T."/>
            <person name="Zhu H."/>
            <person name="Zhou G.P."/>
            <person name="Wang M."/>
            <person name="Wang L."/>
        </authorList>
    </citation>
    <scope>NUCLEOTIDE SEQUENCE [LARGE SCALE GENOMIC DNA]</scope>
    <source>
        <strain evidence="16">ATCC 90039 / CBS 2479 / JCM 2466 / KCTC 7840 / NCYC 2677 / UAMH 7654</strain>
    </source>
</reference>
<evidence type="ECO:0000313" key="15">
    <source>
        <dbReference type="EMBL" id="EJT47044.1"/>
    </source>
</evidence>
<dbReference type="KEGG" id="tasa:A1Q1_04287"/>
<dbReference type="HOGENOM" id="CLU_030898_1_0_1"/>
<name>J6ERD2_TRIAS</name>
<proteinExistence type="inferred from homology"/>
<evidence type="ECO:0000256" key="2">
    <source>
        <dbReference type="ARBA" id="ARBA00004760"/>
    </source>
</evidence>
<dbReference type="VEuPathDB" id="FungiDB:A1Q1_04287"/>
<dbReference type="UniPathway" id="UPA00222"/>
<dbReference type="AlphaFoldDB" id="J6ERD2"/>
<evidence type="ECO:0000256" key="7">
    <source>
        <dbReference type="ARBA" id="ARBA00022676"/>
    </source>
</evidence>
<keyword evidence="9" id="KW-0812">Transmembrane</keyword>
<evidence type="ECO:0000256" key="8">
    <source>
        <dbReference type="ARBA" id="ARBA00022679"/>
    </source>
</evidence>